<organism evidence="3 4">
    <name type="scientific">Kouleothrix aurantiaca</name>
    <dbReference type="NCBI Taxonomy" id="186479"/>
    <lineage>
        <taxon>Bacteria</taxon>
        <taxon>Bacillati</taxon>
        <taxon>Chloroflexota</taxon>
        <taxon>Chloroflexia</taxon>
        <taxon>Chloroflexales</taxon>
        <taxon>Roseiflexineae</taxon>
        <taxon>Roseiflexaceae</taxon>
        <taxon>Kouleothrix</taxon>
    </lineage>
</organism>
<keyword evidence="1" id="KW-0227">DNA damage</keyword>
<accession>A0A0P9F0W3</accession>
<keyword evidence="4" id="KW-1185">Reference proteome</keyword>
<evidence type="ECO:0000313" key="3">
    <source>
        <dbReference type="EMBL" id="KPV49943.1"/>
    </source>
</evidence>
<dbReference type="InterPro" id="IPR036388">
    <property type="entry name" value="WH-like_DNA-bd_sf"/>
</dbReference>
<keyword evidence="3" id="KW-0808">Transferase</keyword>
<evidence type="ECO:0000256" key="1">
    <source>
        <dbReference type="ARBA" id="ARBA00022763"/>
    </source>
</evidence>
<dbReference type="InterPro" id="IPR052520">
    <property type="entry name" value="ATL_DNA_repair"/>
</dbReference>
<proteinExistence type="predicted"/>
<dbReference type="InterPro" id="IPR036217">
    <property type="entry name" value="MethylDNA_cys_MeTrfase_DNAb"/>
</dbReference>
<dbReference type="GO" id="GO:0008168">
    <property type="term" value="F:methyltransferase activity"/>
    <property type="evidence" value="ECO:0007669"/>
    <property type="project" value="UniProtKB-KW"/>
</dbReference>
<dbReference type="EMBL" id="LJCR01001661">
    <property type="protein sequence ID" value="KPV49943.1"/>
    <property type="molecule type" value="Genomic_DNA"/>
</dbReference>
<evidence type="ECO:0000313" key="4">
    <source>
        <dbReference type="Proteomes" id="UP000050509"/>
    </source>
</evidence>
<dbReference type="AlphaFoldDB" id="A0A0P9F0W3"/>
<dbReference type="SUPFAM" id="SSF46767">
    <property type="entry name" value="Methylated DNA-protein cysteine methyltransferase, C-terminal domain"/>
    <property type="match status" value="1"/>
</dbReference>
<reference evidence="3 4" key="1">
    <citation type="submission" date="2015-09" db="EMBL/GenBank/DDBJ databases">
        <title>Draft genome sequence of Kouleothrix aurantiaca JCM 19913.</title>
        <authorList>
            <person name="Hemp J."/>
        </authorList>
    </citation>
    <scope>NUCLEOTIDE SEQUENCE [LARGE SCALE GENOMIC DNA]</scope>
    <source>
        <strain evidence="3 4">COM-B</strain>
    </source>
</reference>
<dbReference type="GO" id="GO:0006281">
    <property type="term" value="P:DNA repair"/>
    <property type="evidence" value="ECO:0007669"/>
    <property type="project" value="InterPro"/>
</dbReference>
<sequence>MASYYDEIYALVSQIPPGLVSTYGRIAQLTPVPGGARGVGWALAGLRPENARTVPWWRVINAEGRISNAHNASLQRELLEGEGVEFDKSGYVDLERFLWAGPTTIQEHES</sequence>
<name>A0A0P9F0W3_9CHLR</name>
<evidence type="ECO:0000259" key="2">
    <source>
        <dbReference type="Pfam" id="PF01035"/>
    </source>
</evidence>
<gene>
    <name evidence="3" type="ORF">SE17_29770</name>
</gene>
<dbReference type="Pfam" id="PF01035">
    <property type="entry name" value="DNA_binding_1"/>
    <property type="match status" value="1"/>
</dbReference>
<dbReference type="GO" id="GO:0032259">
    <property type="term" value="P:methylation"/>
    <property type="evidence" value="ECO:0007669"/>
    <property type="project" value="UniProtKB-KW"/>
</dbReference>
<dbReference type="Proteomes" id="UP000050509">
    <property type="component" value="Unassembled WGS sequence"/>
</dbReference>
<dbReference type="Gene3D" id="1.10.10.10">
    <property type="entry name" value="Winged helix-like DNA-binding domain superfamily/Winged helix DNA-binding domain"/>
    <property type="match status" value="1"/>
</dbReference>
<feature type="domain" description="Methylated-DNA-[protein]-cysteine S-methyltransferase DNA binding" evidence="2">
    <location>
        <begin position="5"/>
        <end position="84"/>
    </location>
</feature>
<comment type="caution">
    <text evidence="3">The sequence shown here is derived from an EMBL/GenBank/DDBJ whole genome shotgun (WGS) entry which is preliminary data.</text>
</comment>
<dbReference type="InterPro" id="IPR014048">
    <property type="entry name" value="MethylDNA_cys_MeTrfase_DNA-bd"/>
</dbReference>
<dbReference type="PANTHER" id="PTHR42942">
    <property type="entry name" value="6-O-METHYLGUANINE DNA METHYLTRANSFERASE"/>
    <property type="match status" value="1"/>
</dbReference>
<dbReference type="PANTHER" id="PTHR42942:SF1">
    <property type="entry name" value="ALKYLTRANSFERASE-LIKE PROTEIN 1"/>
    <property type="match status" value="1"/>
</dbReference>
<protein>
    <submittedName>
        <fullName evidence="3">Cysteine methyltransferase</fullName>
    </submittedName>
</protein>
<keyword evidence="3" id="KW-0489">Methyltransferase</keyword>
<dbReference type="CDD" id="cd06445">
    <property type="entry name" value="ATase"/>
    <property type="match status" value="1"/>
</dbReference>